<organism evidence="2 6">
    <name type="scientific">Didymodactylos carnosus</name>
    <dbReference type="NCBI Taxonomy" id="1234261"/>
    <lineage>
        <taxon>Eukaryota</taxon>
        <taxon>Metazoa</taxon>
        <taxon>Spiralia</taxon>
        <taxon>Gnathifera</taxon>
        <taxon>Rotifera</taxon>
        <taxon>Eurotatoria</taxon>
        <taxon>Bdelloidea</taxon>
        <taxon>Philodinida</taxon>
        <taxon>Philodinidae</taxon>
        <taxon>Didymodactylos</taxon>
    </lineage>
</organism>
<evidence type="ECO:0000256" key="1">
    <source>
        <dbReference type="SAM" id="MobiDB-lite"/>
    </source>
</evidence>
<reference evidence="2" key="1">
    <citation type="submission" date="2021-02" db="EMBL/GenBank/DDBJ databases">
        <authorList>
            <person name="Nowell W R."/>
        </authorList>
    </citation>
    <scope>NUCLEOTIDE SEQUENCE</scope>
</reference>
<dbReference type="EMBL" id="CAJNOK010029755">
    <property type="protein sequence ID" value="CAF1451728.1"/>
    <property type="molecule type" value="Genomic_DNA"/>
</dbReference>
<feature type="compositionally biased region" description="Basic and acidic residues" evidence="1">
    <location>
        <begin position="96"/>
        <end position="120"/>
    </location>
</feature>
<evidence type="ECO:0000313" key="3">
    <source>
        <dbReference type="EMBL" id="CAF1451728.1"/>
    </source>
</evidence>
<feature type="region of interest" description="Disordered" evidence="1">
    <location>
        <begin position="54"/>
        <end position="131"/>
    </location>
</feature>
<keyword evidence="6" id="KW-1185">Reference proteome</keyword>
<evidence type="ECO:0000313" key="6">
    <source>
        <dbReference type="Proteomes" id="UP000663829"/>
    </source>
</evidence>
<gene>
    <name evidence="2" type="ORF">GPM918_LOCUS6259</name>
    <name evidence="3" type="ORF">OVA965_LOCUS34864</name>
    <name evidence="4" type="ORF">SRO942_LOCUS6259</name>
    <name evidence="5" type="ORF">TMI583_LOCUS35808</name>
</gene>
<dbReference type="Proteomes" id="UP000681722">
    <property type="component" value="Unassembled WGS sequence"/>
</dbReference>
<evidence type="ECO:0000313" key="2">
    <source>
        <dbReference type="EMBL" id="CAF0854588.1"/>
    </source>
</evidence>
<evidence type="ECO:0000313" key="5">
    <source>
        <dbReference type="EMBL" id="CAF4246343.1"/>
    </source>
</evidence>
<dbReference type="Proteomes" id="UP000677228">
    <property type="component" value="Unassembled WGS sequence"/>
</dbReference>
<dbReference type="EMBL" id="CAJNOQ010000954">
    <property type="protein sequence ID" value="CAF0854588.1"/>
    <property type="molecule type" value="Genomic_DNA"/>
</dbReference>
<name>A0A813WMT9_9BILA</name>
<sequence>MKEQRSDYHSPRKPDYNYDSNLSEYKLHTPYDRQYGAQQTGRQVQVVKTSGCCKRGDQKRIPPPSTIQPSYRTTNRVTKRSTNQVGNSHRVTNGAVDKHQMTSHERSHRRLDPNYDDIHRYSNNPDYQNPKKKRAQVIHREREAQITYQHNNQNYYQQEQQVPIAHKKNSKCCCTII</sequence>
<evidence type="ECO:0000313" key="4">
    <source>
        <dbReference type="EMBL" id="CAF3642353.1"/>
    </source>
</evidence>
<dbReference type="EMBL" id="CAJOBA010051593">
    <property type="protein sequence ID" value="CAF4246343.1"/>
    <property type="molecule type" value="Genomic_DNA"/>
</dbReference>
<protein>
    <submittedName>
        <fullName evidence="2">Uncharacterized protein</fullName>
    </submittedName>
</protein>
<feature type="compositionally biased region" description="Polar residues" evidence="1">
    <location>
        <begin position="67"/>
        <end position="91"/>
    </location>
</feature>
<comment type="caution">
    <text evidence="2">The sequence shown here is derived from an EMBL/GenBank/DDBJ whole genome shotgun (WGS) entry which is preliminary data.</text>
</comment>
<dbReference type="Proteomes" id="UP000663829">
    <property type="component" value="Unassembled WGS sequence"/>
</dbReference>
<dbReference type="AlphaFoldDB" id="A0A813WMT9"/>
<dbReference type="Proteomes" id="UP000682733">
    <property type="component" value="Unassembled WGS sequence"/>
</dbReference>
<feature type="compositionally biased region" description="Basic and acidic residues" evidence="1">
    <location>
        <begin position="1"/>
        <end position="16"/>
    </location>
</feature>
<accession>A0A813WMT9</accession>
<proteinExistence type="predicted"/>
<dbReference type="EMBL" id="CAJOBC010000954">
    <property type="protein sequence ID" value="CAF3642353.1"/>
    <property type="molecule type" value="Genomic_DNA"/>
</dbReference>
<feature type="region of interest" description="Disordered" evidence="1">
    <location>
        <begin position="1"/>
        <end position="22"/>
    </location>
</feature>